<keyword evidence="3" id="KW-1185">Reference proteome</keyword>
<sequence>MSPEGAEYINLLRGVLPAFVLVAITSCWAPETKLRQRTFWAQIIPLWQVLHSRLDIHCMPDGMETAEVGLFVRALDLLEGLLTCCLFAATSRTLPSSCRMRQTPVAASIDFIASYNRHSSKWIRGTFSMDSDQWAISPSSSAAGFLCDKIQEGLDEHYFFTKDHGGIVTDYRRAQHQISLSKAELIPLTEGLLETSPLVPLKHRVCLSVVLAHMALNTMGNIWHPTPKNKQGLYFLQEDVRMRLLPVLHTCLETSDTSSPDFNTLLLALGVLLLEIFCQKSLDLGSDLASAYQSRISMASKHQHARKLALLQCSATSWDVNEPFREAVRACLEGITDPCASDAETCFVSFLLSKVIAPLEVELGCFWGDEE</sequence>
<accession>A0A367L343</accession>
<dbReference type="Proteomes" id="UP000253664">
    <property type="component" value="Unassembled WGS sequence"/>
</dbReference>
<reference evidence="2 3" key="1">
    <citation type="journal article" date="2015" name="BMC Genomics">
        <title>Insights from the genome of Ophiocordyceps polyrhachis-furcata to pathogenicity and host specificity in insect fungi.</title>
        <authorList>
            <person name="Wichadakul D."/>
            <person name="Kobmoo N."/>
            <person name="Ingsriswang S."/>
            <person name="Tangphatsornruang S."/>
            <person name="Chantasingh D."/>
            <person name="Luangsa-ard J.J."/>
            <person name="Eurwilaichitr L."/>
        </authorList>
    </citation>
    <scope>NUCLEOTIDE SEQUENCE [LARGE SCALE GENOMIC DNA]</scope>
    <source>
        <strain evidence="2 3">BCC 54312</strain>
    </source>
</reference>
<proteinExistence type="predicted"/>
<feature type="domain" description="DUF7580" evidence="1">
    <location>
        <begin position="108"/>
        <end position="363"/>
    </location>
</feature>
<evidence type="ECO:0000313" key="2">
    <source>
        <dbReference type="EMBL" id="RCI08632.1"/>
    </source>
</evidence>
<dbReference type="AlphaFoldDB" id="A0A367L343"/>
<gene>
    <name evidence="2" type="ORF">L249_4806</name>
</gene>
<comment type="caution">
    <text evidence="2">The sequence shown here is derived from an EMBL/GenBank/DDBJ whole genome shotgun (WGS) entry which is preliminary data.</text>
</comment>
<evidence type="ECO:0000313" key="3">
    <source>
        <dbReference type="Proteomes" id="UP000253664"/>
    </source>
</evidence>
<evidence type="ECO:0000259" key="1">
    <source>
        <dbReference type="Pfam" id="PF24476"/>
    </source>
</evidence>
<dbReference type="STRING" id="1330021.A0A367L343"/>
<protein>
    <recommendedName>
        <fullName evidence="1">DUF7580 domain-containing protein</fullName>
    </recommendedName>
</protein>
<dbReference type="EMBL" id="LKCN02000018">
    <property type="protein sequence ID" value="RCI08632.1"/>
    <property type="molecule type" value="Genomic_DNA"/>
</dbReference>
<dbReference type="Pfam" id="PF24476">
    <property type="entry name" value="DUF7580"/>
    <property type="match status" value="1"/>
</dbReference>
<dbReference type="InterPro" id="IPR056002">
    <property type="entry name" value="DUF7580"/>
</dbReference>
<feature type="non-terminal residue" evidence="2">
    <location>
        <position position="371"/>
    </location>
</feature>
<organism evidence="2 3">
    <name type="scientific">Ophiocordyceps polyrhachis-furcata BCC 54312</name>
    <dbReference type="NCBI Taxonomy" id="1330021"/>
    <lineage>
        <taxon>Eukaryota</taxon>
        <taxon>Fungi</taxon>
        <taxon>Dikarya</taxon>
        <taxon>Ascomycota</taxon>
        <taxon>Pezizomycotina</taxon>
        <taxon>Sordariomycetes</taxon>
        <taxon>Hypocreomycetidae</taxon>
        <taxon>Hypocreales</taxon>
        <taxon>Ophiocordycipitaceae</taxon>
        <taxon>Ophiocordyceps</taxon>
    </lineage>
</organism>
<name>A0A367L343_9HYPO</name>